<keyword evidence="3" id="KW-1185">Reference proteome</keyword>
<gene>
    <name evidence="2" type="ORF">HXX76_009047</name>
</gene>
<dbReference type="AlphaFoldDB" id="A0A835SUL2"/>
<organism evidence="2 3">
    <name type="scientific">Chlamydomonas incerta</name>
    <dbReference type="NCBI Taxonomy" id="51695"/>
    <lineage>
        <taxon>Eukaryota</taxon>
        <taxon>Viridiplantae</taxon>
        <taxon>Chlorophyta</taxon>
        <taxon>core chlorophytes</taxon>
        <taxon>Chlorophyceae</taxon>
        <taxon>CS clade</taxon>
        <taxon>Chlamydomonadales</taxon>
        <taxon>Chlamydomonadaceae</taxon>
        <taxon>Chlamydomonas</taxon>
    </lineage>
</organism>
<name>A0A835SUL2_CHLIN</name>
<proteinExistence type="predicted"/>
<dbReference type="OrthoDB" id="549631at2759"/>
<dbReference type="EMBL" id="JAEHOC010000022">
    <property type="protein sequence ID" value="KAG2432121.1"/>
    <property type="molecule type" value="Genomic_DNA"/>
</dbReference>
<feature type="region of interest" description="Disordered" evidence="1">
    <location>
        <begin position="1"/>
        <end position="43"/>
    </location>
</feature>
<feature type="compositionally biased region" description="Basic and acidic residues" evidence="1">
    <location>
        <begin position="174"/>
        <end position="183"/>
    </location>
</feature>
<evidence type="ECO:0000256" key="1">
    <source>
        <dbReference type="SAM" id="MobiDB-lite"/>
    </source>
</evidence>
<accession>A0A835SUL2</accession>
<dbReference type="Proteomes" id="UP000650467">
    <property type="component" value="Unassembled WGS sequence"/>
</dbReference>
<sequence>MDATTKKFASTTRVDNSTNPNFKHTSTFHTRSQWNPESPPPLTSTYTIFHGEAPELPRYVPKYAVSPETAALASRHGSSPYSFRATAERTGSTSDGRPTYRFSGLAAGVSPYSTGTKVSSSTLGSSGLPPVQYKSYLTEYVDEYREPVEALDTQRSLTLKYGTTGGYRTTKRSTRSDGQPKYETRVVAF</sequence>
<evidence type="ECO:0000313" key="3">
    <source>
        <dbReference type="Proteomes" id="UP000650467"/>
    </source>
</evidence>
<feature type="compositionally biased region" description="Polar residues" evidence="1">
    <location>
        <begin position="7"/>
        <end position="36"/>
    </location>
</feature>
<feature type="region of interest" description="Disordered" evidence="1">
    <location>
        <begin position="162"/>
        <end position="183"/>
    </location>
</feature>
<comment type="caution">
    <text evidence="2">The sequence shown here is derived from an EMBL/GenBank/DDBJ whole genome shotgun (WGS) entry which is preliminary data.</text>
</comment>
<reference evidence="2" key="1">
    <citation type="journal article" date="2020" name="bioRxiv">
        <title>Comparative genomics of Chlamydomonas.</title>
        <authorList>
            <person name="Craig R.J."/>
            <person name="Hasan A.R."/>
            <person name="Ness R.W."/>
            <person name="Keightley P.D."/>
        </authorList>
    </citation>
    <scope>NUCLEOTIDE SEQUENCE</scope>
    <source>
        <strain evidence="2">SAG 7.73</strain>
    </source>
</reference>
<evidence type="ECO:0000313" key="2">
    <source>
        <dbReference type="EMBL" id="KAG2432121.1"/>
    </source>
</evidence>
<protein>
    <submittedName>
        <fullName evidence="2">Uncharacterized protein</fullName>
    </submittedName>
</protein>